<reference evidence="2 3" key="1">
    <citation type="journal article" date="2023" name="Hortic Res">
        <title>Pangenome of water caltrop reveals structural variations and asymmetric subgenome divergence after allopolyploidization.</title>
        <authorList>
            <person name="Zhang X."/>
            <person name="Chen Y."/>
            <person name="Wang L."/>
            <person name="Yuan Y."/>
            <person name="Fang M."/>
            <person name="Shi L."/>
            <person name="Lu R."/>
            <person name="Comes H.P."/>
            <person name="Ma Y."/>
            <person name="Chen Y."/>
            <person name="Huang G."/>
            <person name="Zhou Y."/>
            <person name="Zheng Z."/>
            <person name="Qiu Y."/>
        </authorList>
    </citation>
    <scope>NUCLEOTIDE SEQUENCE [LARGE SCALE GENOMIC DNA]</scope>
    <source>
        <strain evidence="2">F231</strain>
    </source>
</reference>
<dbReference type="Proteomes" id="UP001346149">
    <property type="component" value="Unassembled WGS sequence"/>
</dbReference>
<keyword evidence="3" id="KW-1185">Reference proteome</keyword>
<evidence type="ECO:0000313" key="2">
    <source>
        <dbReference type="EMBL" id="KAK4799625.1"/>
    </source>
</evidence>
<name>A0AAN7RER5_TRANT</name>
<sequence length="140" mass="16038">MNTLLRTATVRFSPSPLHIYVPLDDGHKLTKNRTGSRFSSSRRPSTRRIKRSPEQPTNLSCSISYRQRRARQRQIFLRTYRLASIKSLAKSRPRKLVEKAFLRLRRVAVRIISLVRIRSARSCSCISGAVTGSPRRGSCI</sequence>
<dbReference type="EMBL" id="JAXQNO010000004">
    <property type="protein sequence ID" value="KAK4799625.1"/>
    <property type="molecule type" value="Genomic_DNA"/>
</dbReference>
<evidence type="ECO:0000313" key="3">
    <source>
        <dbReference type="Proteomes" id="UP001346149"/>
    </source>
</evidence>
<dbReference type="AlphaFoldDB" id="A0AAN7RER5"/>
<proteinExistence type="predicted"/>
<comment type="caution">
    <text evidence="2">The sequence shown here is derived from an EMBL/GenBank/DDBJ whole genome shotgun (WGS) entry which is preliminary data.</text>
</comment>
<feature type="region of interest" description="Disordered" evidence="1">
    <location>
        <begin position="31"/>
        <end position="58"/>
    </location>
</feature>
<evidence type="ECO:0000256" key="1">
    <source>
        <dbReference type="SAM" id="MobiDB-lite"/>
    </source>
</evidence>
<protein>
    <submittedName>
        <fullName evidence="2">Uncharacterized protein</fullName>
    </submittedName>
</protein>
<gene>
    <name evidence="2" type="ORF">SAY86_024990</name>
</gene>
<accession>A0AAN7RER5</accession>
<organism evidence="2 3">
    <name type="scientific">Trapa natans</name>
    <name type="common">Water chestnut</name>
    <dbReference type="NCBI Taxonomy" id="22666"/>
    <lineage>
        <taxon>Eukaryota</taxon>
        <taxon>Viridiplantae</taxon>
        <taxon>Streptophyta</taxon>
        <taxon>Embryophyta</taxon>
        <taxon>Tracheophyta</taxon>
        <taxon>Spermatophyta</taxon>
        <taxon>Magnoliopsida</taxon>
        <taxon>eudicotyledons</taxon>
        <taxon>Gunneridae</taxon>
        <taxon>Pentapetalae</taxon>
        <taxon>rosids</taxon>
        <taxon>malvids</taxon>
        <taxon>Myrtales</taxon>
        <taxon>Lythraceae</taxon>
        <taxon>Trapa</taxon>
    </lineage>
</organism>